<proteinExistence type="inferred from homology"/>
<evidence type="ECO:0000259" key="6">
    <source>
        <dbReference type="Pfam" id="PF00294"/>
    </source>
</evidence>
<dbReference type="InterPro" id="IPR022830">
    <property type="entry name" value="Indigdn_synthA-like"/>
</dbReference>
<feature type="domain" description="Carbohydrate kinase PfkB" evidence="6">
    <location>
        <begin position="380"/>
        <end position="668"/>
    </location>
</feature>
<dbReference type="HAMAP" id="MF_01876">
    <property type="entry name" value="PsiMP_glycosidase"/>
    <property type="match status" value="1"/>
</dbReference>
<dbReference type="SUPFAM" id="SSF110581">
    <property type="entry name" value="Indigoidine synthase A-like"/>
    <property type="match status" value="1"/>
</dbReference>
<dbReference type="Pfam" id="PF04227">
    <property type="entry name" value="Indigoidine_A"/>
    <property type="match status" value="1"/>
</dbReference>
<evidence type="ECO:0000256" key="2">
    <source>
        <dbReference type="ARBA" id="ARBA00022801"/>
    </source>
</evidence>
<dbReference type="GO" id="GO:0016798">
    <property type="term" value="F:hydrolase activity, acting on glycosyl bonds"/>
    <property type="evidence" value="ECO:0007669"/>
    <property type="project" value="UniProtKB-KW"/>
</dbReference>
<evidence type="ECO:0000256" key="3">
    <source>
        <dbReference type="ARBA" id="ARBA00023211"/>
    </source>
</evidence>
<dbReference type="GO" id="GO:0046872">
    <property type="term" value="F:metal ion binding"/>
    <property type="evidence" value="ECO:0007669"/>
    <property type="project" value="UniProtKB-KW"/>
</dbReference>
<dbReference type="AlphaFoldDB" id="A0AAW2YPL5"/>
<keyword evidence="1" id="KW-0479">Metal-binding</keyword>
<name>A0AAW2YPL5_9EUKA</name>
<keyword evidence="7" id="KW-0808">Transferase</keyword>
<dbReference type="Pfam" id="PF00294">
    <property type="entry name" value="PfkB"/>
    <property type="match status" value="1"/>
</dbReference>
<keyword evidence="8" id="KW-1185">Reference proteome</keyword>
<reference evidence="7 8" key="1">
    <citation type="submission" date="2024-03" db="EMBL/GenBank/DDBJ databases">
        <title>The Acrasis kona genome and developmental transcriptomes reveal deep origins of eukaryotic multicellular pathways.</title>
        <authorList>
            <person name="Sheikh S."/>
            <person name="Fu C.-J."/>
            <person name="Brown M.W."/>
            <person name="Baldauf S.L."/>
        </authorList>
    </citation>
    <scope>NUCLEOTIDE SEQUENCE [LARGE SCALE GENOMIC DNA]</scope>
    <source>
        <strain evidence="7 8">ATCC MYA-3509</strain>
    </source>
</reference>
<dbReference type="Gene3D" id="3.40.1790.10">
    <property type="entry name" value="Indigoidine synthase domain"/>
    <property type="match status" value="1"/>
</dbReference>
<dbReference type="PANTHER" id="PTHR42909">
    <property type="entry name" value="ZGC:136858"/>
    <property type="match status" value="1"/>
</dbReference>
<evidence type="ECO:0000313" key="8">
    <source>
        <dbReference type="Proteomes" id="UP001431209"/>
    </source>
</evidence>
<dbReference type="SUPFAM" id="SSF53613">
    <property type="entry name" value="Ribokinase-like"/>
    <property type="match status" value="1"/>
</dbReference>
<dbReference type="InterPro" id="IPR029056">
    <property type="entry name" value="Ribokinase-like"/>
</dbReference>
<keyword evidence="5" id="KW-0326">Glycosidase</keyword>
<dbReference type="Gene3D" id="3.40.1190.20">
    <property type="match status" value="1"/>
</dbReference>
<evidence type="ECO:0000256" key="5">
    <source>
        <dbReference type="ARBA" id="ARBA00023295"/>
    </source>
</evidence>
<dbReference type="InterPro" id="IPR007342">
    <property type="entry name" value="PsuG"/>
</dbReference>
<keyword evidence="2" id="KW-0378">Hydrolase</keyword>
<sequence length="684" mass="73992">MTNARHRLSVIANHMLSKPLMQVAKASSEHLQKNNIPTHWYKELQFSKQVKHALDNNLPVVALESTIISHGMPFPQNVETAVLVEEQIKKYGATPATIAILDGIIHIGLDKEQLTHLGKLGKKCIKTSRRDIAVVCANKQNGATTVSGTMILAHLAGINVFVTGGIGGVHRGVTETMDISADLTELGRTPLCVVSAGVKSILDIPRTLEYLETSGVTVASFGTSEFPAFFTSKSGYKSHIEVGTTQECARILKSNLDLNLKSGMIVAVPIPKDKEAQTGSITHAIETALFEMDAQKVGGKDATPFLLQRVNELTGGESLKANIALVLNNARIGAQIASDFCKLKNPSLRVNSDSDPNIILIGGAVLDITSAPKPNTPLIANTSNPGSVNLTFGGVARNVHEVLVSKLNVENVMFITAVGSDSFGKLITSHLGGSGDIAVGPNRTAVYNCVMDHTGEMTSAIADMDVLECDLTPQHVHNVLSKKLNTIGQRVVFLDGNPSVQVFEKVCEMCPNNYLLFFDPTSIPKCTKPIIAKCLDRIDYIKPNQDELFAMSLYLYEEIGTRPEVKELNIRDINDCLKLLIVYGGVKNILLTLGADGVIFAKKSKNNSIYKKHFPTFPMKASDRVNVTGCGDNFCGGFIYGIGNGYNVEESILMGMRAAHLTLQSPFAVHPLLNTEYITNSDLK</sequence>
<comment type="caution">
    <text evidence="7">The sequence shown here is derived from an EMBL/GenBank/DDBJ whole genome shotgun (WGS) entry which is preliminary data.</text>
</comment>
<organism evidence="7 8">
    <name type="scientific">Acrasis kona</name>
    <dbReference type="NCBI Taxonomy" id="1008807"/>
    <lineage>
        <taxon>Eukaryota</taxon>
        <taxon>Discoba</taxon>
        <taxon>Heterolobosea</taxon>
        <taxon>Tetramitia</taxon>
        <taxon>Eutetramitia</taxon>
        <taxon>Acrasidae</taxon>
        <taxon>Acrasis</taxon>
    </lineage>
</organism>
<dbReference type="InterPro" id="IPR011611">
    <property type="entry name" value="PfkB_dom"/>
</dbReference>
<keyword evidence="7" id="KW-0418">Kinase</keyword>
<protein>
    <submittedName>
        <fullName evidence="7">Pseudouridine synthase/ kinase</fullName>
    </submittedName>
</protein>
<dbReference type="EMBL" id="JAOPGA020000496">
    <property type="protein sequence ID" value="KAL0479044.1"/>
    <property type="molecule type" value="Genomic_DNA"/>
</dbReference>
<dbReference type="GO" id="GO:0005737">
    <property type="term" value="C:cytoplasm"/>
    <property type="evidence" value="ECO:0007669"/>
    <property type="project" value="TreeGrafter"/>
</dbReference>
<dbReference type="GO" id="GO:0004730">
    <property type="term" value="F:pseudouridylate synthase activity"/>
    <property type="evidence" value="ECO:0007669"/>
    <property type="project" value="InterPro"/>
</dbReference>
<evidence type="ECO:0000313" key="7">
    <source>
        <dbReference type="EMBL" id="KAL0479044.1"/>
    </source>
</evidence>
<accession>A0AAW2YPL5</accession>
<keyword evidence="3" id="KW-0464">Manganese</keyword>
<evidence type="ECO:0000256" key="1">
    <source>
        <dbReference type="ARBA" id="ARBA00022723"/>
    </source>
</evidence>
<dbReference type="CDD" id="cd01941">
    <property type="entry name" value="YeiC_kinase_like"/>
    <property type="match status" value="1"/>
</dbReference>
<gene>
    <name evidence="7" type="ORF">AKO1_007914</name>
</gene>
<dbReference type="Proteomes" id="UP001431209">
    <property type="component" value="Unassembled WGS sequence"/>
</dbReference>
<evidence type="ECO:0000256" key="4">
    <source>
        <dbReference type="ARBA" id="ARBA00023239"/>
    </source>
</evidence>
<dbReference type="PANTHER" id="PTHR42909:SF1">
    <property type="entry name" value="CARBOHYDRATE KINASE PFKB DOMAIN-CONTAINING PROTEIN"/>
    <property type="match status" value="1"/>
</dbReference>
<dbReference type="GO" id="GO:0016301">
    <property type="term" value="F:kinase activity"/>
    <property type="evidence" value="ECO:0007669"/>
    <property type="project" value="UniProtKB-KW"/>
</dbReference>
<keyword evidence="4" id="KW-0456">Lyase</keyword>